<dbReference type="InterPro" id="IPR044198">
    <property type="entry name" value="DEK"/>
</dbReference>
<reference evidence="3 4" key="1">
    <citation type="journal article" date="2023" name="Int. J. Mol. Sci.">
        <title>De Novo Assembly and Annotation of 11 Diverse Shrub Willow (Salix) Genomes Reveals Novel Gene Organization in Sex-Linked Regions.</title>
        <authorList>
            <person name="Hyden B."/>
            <person name="Feng K."/>
            <person name="Yates T.B."/>
            <person name="Jawdy S."/>
            <person name="Cereghino C."/>
            <person name="Smart L.B."/>
            <person name="Muchero W."/>
        </authorList>
    </citation>
    <scope>NUCLEOTIDE SEQUENCE [LARGE SCALE GENOMIC DNA]</scope>
    <source>
        <tissue evidence="3">Shoot tip</tissue>
    </source>
</reference>
<gene>
    <name evidence="3" type="ORF">OIU84_007241</name>
</gene>
<feature type="compositionally biased region" description="Basic and acidic residues" evidence="1">
    <location>
        <begin position="120"/>
        <end position="131"/>
    </location>
</feature>
<sequence length="204" mass="22436">MASETLEEKKPGEESPLAEDSKSDPQKEQTESEGPREVTANEAKEVTANEAKEVTANEAKEVTAKEAEEEDADNEEVKEVEATEKEGAEKEESLGNDEKEGEKEEEEVGRKKAKRGSKKSSKDSAKKEKELASPGSERPTRERKMVERYSSPEAGRSATKPLSIEKGRGTPLKDIPNGMTGLFADPMLLLVFVYMLCTVLFAIL</sequence>
<dbReference type="PANTHER" id="PTHR13468:SF1">
    <property type="entry name" value="PROTEIN DEK"/>
    <property type="match status" value="1"/>
</dbReference>
<dbReference type="Proteomes" id="UP001162972">
    <property type="component" value="Chromosome 15Z"/>
</dbReference>
<dbReference type="GO" id="GO:0003677">
    <property type="term" value="F:DNA binding"/>
    <property type="evidence" value="ECO:0007669"/>
    <property type="project" value="InterPro"/>
</dbReference>
<evidence type="ECO:0000313" key="4">
    <source>
        <dbReference type="Proteomes" id="UP001162972"/>
    </source>
</evidence>
<accession>A0AAD6NZ93</accession>
<keyword evidence="2" id="KW-1133">Transmembrane helix</keyword>
<dbReference type="PANTHER" id="PTHR13468">
    <property type="entry name" value="DEK PROTEIN"/>
    <property type="match status" value="1"/>
</dbReference>
<dbReference type="GO" id="GO:0006325">
    <property type="term" value="P:chromatin organization"/>
    <property type="evidence" value="ECO:0007669"/>
    <property type="project" value="InterPro"/>
</dbReference>
<feature type="compositionally biased region" description="Basic and acidic residues" evidence="1">
    <location>
        <begin position="138"/>
        <end position="147"/>
    </location>
</feature>
<protein>
    <submittedName>
        <fullName evidence="3">Uncharacterized protein</fullName>
    </submittedName>
</protein>
<dbReference type="GO" id="GO:0005634">
    <property type="term" value="C:nucleus"/>
    <property type="evidence" value="ECO:0007669"/>
    <property type="project" value="TreeGrafter"/>
</dbReference>
<evidence type="ECO:0000313" key="3">
    <source>
        <dbReference type="EMBL" id="KAJ6410455.1"/>
    </source>
</evidence>
<dbReference type="GO" id="GO:0042393">
    <property type="term" value="F:histone binding"/>
    <property type="evidence" value="ECO:0007669"/>
    <property type="project" value="TreeGrafter"/>
</dbReference>
<dbReference type="EMBL" id="JAPFFJ010000014">
    <property type="protein sequence ID" value="KAJ6410455.1"/>
    <property type="molecule type" value="Genomic_DNA"/>
</dbReference>
<evidence type="ECO:0000256" key="1">
    <source>
        <dbReference type="SAM" id="MobiDB-lite"/>
    </source>
</evidence>
<keyword evidence="2" id="KW-0812">Transmembrane</keyword>
<dbReference type="GO" id="GO:2000779">
    <property type="term" value="P:regulation of double-strand break repair"/>
    <property type="evidence" value="ECO:0007669"/>
    <property type="project" value="TreeGrafter"/>
</dbReference>
<dbReference type="AlphaFoldDB" id="A0AAD6NZ93"/>
<feature type="compositionally biased region" description="Basic and acidic residues" evidence="1">
    <location>
        <begin position="42"/>
        <end position="66"/>
    </location>
</feature>
<feature type="compositionally biased region" description="Basic and acidic residues" evidence="1">
    <location>
        <begin position="75"/>
        <end position="102"/>
    </location>
</feature>
<keyword evidence="2" id="KW-0472">Membrane</keyword>
<organism evidence="3 4">
    <name type="scientific">Salix udensis</name>
    <dbReference type="NCBI Taxonomy" id="889485"/>
    <lineage>
        <taxon>Eukaryota</taxon>
        <taxon>Viridiplantae</taxon>
        <taxon>Streptophyta</taxon>
        <taxon>Embryophyta</taxon>
        <taxon>Tracheophyta</taxon>
        <taxon>Spermatophyta</taxon>
        <taxon>Magnoliopsida</taxon>
        <taxon>eudicotyledons</taxon>
        <taxon>Gunneridae</taxon>
        <taxon>Pentapetalae</taxon>
        <taxon>rosids</taxon>
        <taxon>fabids</taxon>
        <taxon>Malpighiales</taxon>
        <taxon>Salicaceae</taxon>
        <taxon>Saliceae</taxon>
        <taxon>Salix</taxon>
    </lineage>
</organism>
<feature type="compositionally biased region" description="Basic and acidic residues" evidence="1">
    <location>
        <begin position="1"/>
        <end position="36"/>
    </location>
</feature>
<evidence type="ECO:0000256" key="2">
    <source>
        <dbReference type="SAM" id="Phobius"/>
    </source>
</evidence>
<comment type="caution">
    <text evidence="3">The sequence shown here is derived from an EMBL/GenBank/DDBJ whole genome shotgun (WGS) entry which is preliminary data.</text>
</comment>
<feature type="region of interest" description="Disordered" evidence="1">
    <location>
        <begin position="1"/>
        <end position="175"/>
    </location>
</feature>
<proteinExistence type="predicted"/>
<name>A0AAD6NZ93_9ROSI</name>
<keyword evidence="4" id="KW-1185">Reference proteome</keyword>
<feature type="transmembrane region" description="Helical" evidence="2">
    <location>
        <begin position="182"/>
        <end position="203"/>
    </location>
</feature>